<keyword evidence="8" id="KW-1185">Reference proteome</keyword>
<sequence length="159" mass="18042">MADFTAGYLTYETSNTDHGSTESKTRFHCSVPLCNGDSRYNPALSFHRFPKDATLRSAWITKVRRDEGPYFKITHSTRVCLKHFLDSDYRPPNNSGKRLLKAGVVPTMFDWSGKTTQRRKLIRQVDSGTQTDESEDENDNDVPEPCPDSEAAPQPERTP</sequence>
<reference evidence="9" key="1">
    <citation type="submission" date="2025-08" db="UniProtKB">
        <authorList>
            <consortium name="RefSeq"/>
        </authorList>
    </citation>
    <scope>IDENTIFICATION</scope>
    <source>
        <tissue evidence="9">Tentacle</tissue>
    </source>
</reference>
<dbReference type="AlphaFoldDB" id="A0A6P8HVW4"/>
<dbReference type="GO" id="GO:0003700">
    <property type="term" value="F:DNA-binding transcription factor activity"/>
    <property type="evidence" value="ECO:0007669"/>
    <property type="project" value="TreeGrafter"/>
</dbReference>
<evidence type="ECO:0000259" key="7">
    <source>
        <dbReference type="PROSITE" id="PS50950"/>
    </source>
</evidence>
<evidence type="ECO:0000256" key="2">
    <source>
        <dbReference type="ARBA" id="ARBA00022771"/>
    </source>
</evidence>
<proteinExistence type="predicted"/>
<dbReference type="PANTHER" id="PTHR46600">
    <property type="entry name" value="THAP DOMAIN-CONTAINING"/>
    <property type="match status" value="1"/>
</dbReference>
<dbReference type="SMART" id="SM00980">
    <property type="entry name" value="THAP"/>
    <property type="match status" value="1"/>
</dbReference>
<feature type="domain" description="THAP-type" evidence="7">
    <location>
        <begin position="24"/>
        <end position="109"/>
    </location>
</feature>
<dbReference type="GO" id="GO:0006357">
    <property type="term" value="P:regulation of transcription by RNA polymerase II"/>
    <property type="evidence" value="ECO:0007669"/>
    <property type="project" value="TreeGrafter"/>
</dbReference>
<organism evidence="8 9">
    <name type="scientific">Actinia tenebrosa</name>
    <name type="common">Australian red waratah sea anemone</name>
    <dbReference type="NCBI Taxonomy" id="6105"/>
    <lineage>
        <taxon>Eukaryota</taxon>
        <taxon>Metazoa</taxon>
        <taxon>Cnidaria</taxon>
        <taxon>Anthozoa</taxon>
        <taxon>Hexacorallia</taxon>
        <taxon>Actiniaria</taxon>
        <taxon>Actiniidae</taxon>
        <taxon>Actinia</taxon>
    </lineage>
</organism>
<dbReference type="InterPro" id="IPR026516">
    <property type="entry name" value="THAP1/10"/>
</dbReference>
<evidence type="ECO:0000256" key="3">
    <source>
        <dbReference type="ARBA" id="ARBA00022833"/>
    </source>
</evidence>
<feature type="region of interest" description="Disordered" evidence="6">
    <location>
        <begin position="115"/>
        <end position="159"/>
    </location>
</feature>
<keyword evidence="2 5" id="KW-0863">Zinc-finger</keyword>
<dbReference type="OrthoDB" id="5966530at2759"/>
<feature type="non-terminal residue" evidence="9">
    <location>
        <position position="159"/>
    </location>
</feature>
<dbReference type="Pfam" id="PF05485">
    <property type="entry name" value="THAP"/>
    <property type="match status" value="1"/>
</dbReference>
<evidence type="ECO:0000256" key="6">
    <source>
        <dbReference type="SAM" id="MobiDB-lite"/>
    </source>
</evidence>
<evidence type="ECO:0000313" key="9">
    <source>
        <dbReference type="RefSeq" id="XP_031559516.1"/>
    </source>
</evidence>
<dbReference type="GeneID" id="116295746"/>
<dbReference type="RefSeq" id="XP_031559516.1">
    <property type="nucleotide sequence ID" value="XM_031703656.1"/>
</dbReference>
<evidence type="ECO:0000313" key="8">
    <source>
        <dbReference type="Proteomes" id="UP000515163"/>
    </source>
</evidence>
<dbReference type="PANTHER" id="PTHR46600:SF7">
    <property type="entry name" value="SI:DKEY-228B2.6-RELATED"/>
    <property type="match status" value="1"/>
</dbReference>
<dbReference type="SMART" id="SM00692">
    <property type="entry name" value="DM3"/>
    <property type="match status" value="1"/>
</dbReference>
<dbReference type="GO" id="GO:0008270">
    <property type="term" value="F:zinc ion binding"/>
    <property type="evidence" value="ECO:0007669"/>
    <property type="project" value="UniProtKB-KW"/>
</dbReference>
<dbReference type="SUPFAM" id="SSF57716">
    <property type="entry name" value="Glucocorticoid receptor-like (DNA-binding domain)"/>
    <property type="match status" value="1"/>
</dbReference>
<dbReference type="GO" id="GO:0005634">
    <property type="term" value="C:nucleus"/>
    <property type="evidence" value="ECO:0007669"/>
    <property type="project" value="TreeGrafter"/>
</dbReference>
<dbReference type="KEGG" id="aten:116295746"/>
<keyword evidence="1" id="KW-0479">Metal-binding</keyword>
<dbReference type="InterPro" id="IPR038441">
    <property type="entry name" value="THAP_Znf_sf"/>
</dbReference>
<dbReference type="PROSITE" id="PS50950">
    <property type="entry name" value="ZF_THAP"/>
    <property type="match status" value="1"/>
</dbReference>
<evidence type="ECO:0000256" key="1">
    <source>
        <dbReference type="ARBA" id="ARBA00022723"/>
    </source>
</evidence>
<keyword evidence="4 5" id="KW-0238">DNA-binding</keyword>
<evidence type="ECO:0000256" key="4">
    <source>
        <dbReference type="ARBA" id="ARBA00023125"/>
    </source>
</evidence>
<dbReference type="InterPro" id="IPR006612">
    <property type="entry name" value="THAP_Znf"/>
</dbReference>
<dbReference type="Gene3D" id="6.20.210.20">
    <property type="entry name" value="THAP domain"/>
    <property type="match status" value="1"/>
</dbReference>
<dbReference type="Proteomes" id="UP000515163">
    <property type="component" value="Unplaced"/>
</dbReference>
<gene>
    <name evidence="9" type="primary">LOC116295746</name>
</gene>
<protein>
    <submittedName>
        <fullName evidence="9">THAP domain-containing protein 11-like</fullName>
    </submittedName>
</protein>
<accession>A0A6P8HVW4</accession>
<dbReference type="GO" id="GO:0000978">
    <property type="term" value="F:RNA polymerase II cis-regulatory region sequence-specific DNA binding"/>
    <property type="evidence" value="ECO:0007669"/>
    <property type="project" value="TreeGrafter"/>
</dbReference>
<feature type="compositionally biased region" description="Acidic residues" evidence="6">
    <location>
        <begin position="132"/>
        <end position="142"/>
    </location>
</feature>
<evidence type="ECO:0000256" key="5">
    <source>
        <dbReference type="PROSITE-ProRule" id="PRU00309"/>
    </source>
</evidence>
<keyword evidence="3" id="KW-0862">Zinc</keyword>
<name>A0A6P8HVW4_ACTTE</name>
<dbReference type="InParanoid" id="A0A6P8HVW4"/>